<evidence type="ECO:0000256" key="1">
    <source>
        <dbReference type="SAM" id="MobiDB-lite"/>
    </source>
</evidence>
<feature type="compositionally biased region" description="Pro residues" evidence="1">
    <location>
        <begin position="1"/>
        <end position="10"/>
    </location>
</feature>
<evidence type="ECO:0000313" key="2">
    <source>
        <dbReference type="EMBL" id="COY15651.1"/>
    </source>
</evidence>
<evidence type="ECO:0000313" key="3">
    <source>
        <dbReference type="Proteomes" id="UP000039021"/>
    </source>
</evidence>
<organism evidence="2 3">
    <name type="scientific">Mycobacterium tuberculosis</name>
    <dbReference type="NCBI Taxonomy" id="1773"/>
    <lineage>
        <taxon>Bacteria</taxon>
        <taxon>Bacillati</taxon>
        <taxon>Actinomycetota</taxon>
        <taxon>Actinomycetes</taxon>
        <taxon>Mycobacteriales</taxon>
        <taxon>Mycobacteriaceae</taxon>
        <taxon>Mycobacterium</taxon>
        <taxon>Mycobacterium tuberculosis complex</taxon>
    </lineage>
</organism>
<dbReference type="Proteomes" id="UP000039021">
    <property type="component" value="Unassembled WGS sequence"/>
</dbReference>
<feature type="compositionally biased region" description="Polar residues" evidence="1">
    <location>
        <begin position="91"/>
        <end position="103"/>
    </location>
</feature>
<name>A0A916LB64_MYCTX</name>
<feature type="region of interest" description="Disordered" evidence="1">
    <location>
        <begin position="1"/>
        <end position="103"/>
    </location>
</feature>
<dbReference type="AlphaFoldDB" id="A0A916LB64"/>
<feature type="compositionally biased region" description="Low complexity" evidence="1">
    <location>
        <begin position="37"/>
        <end position="56"/>
    </location>
</feature>
<comment type="caution">
    <text evidence="2">The sequence shown here is derived from an EMBL/GenBank/DDBJ whole genome shotgun (WGS) entry which is preliminary data.</text>
</comment>
<gene>
    <name evidence="2" type="ORF">ERS007739_02197</name>
</gene>
<sequence>MIARPVPSPPSSEMHPAASPISSTRPRDQRSIRIWLTTSKYRSSTSSRAARMSRLSQPTSPNWSRSSSLGATPGLSCSARKTNKNMVRSPRSANRASCRSTVL</sequence>
<dbReference type="EMBL" id="CSBK01000966">
    <property type="protein sequence ID" value="COY15651.1"/>
    <property type="molecule type" value="Genomic_DNA"/>
</dbReference>
<feature type="compositionally biased region" description="Polar residues" evidence="1">
    <location>
        <begin position="57"/>
        <end position="70"/>
    </location>
</feature>
<reference evidence="3" key="1">
    <citation type="submission" date="2015-03" db="EMBL/GenBank/DDBJ databases">
        <authorList>
            <consortium name="Pathogen Informatics"/>
        </authorList>
    </citation>
    <scope>NUCLEOTIDE SEQUENCE [LARGE SCALE GENOMIC DNA]</scope>
    <source>
        <strain evidence="3">N09902308</strain>
    </source>
</reference>
<protein>
    <submittedName>
        <fullName evidence="2">Uncharacterized protein</fullName>
    </submittedName>
</protein>
<accession>A0A916LB64</accession>
<proteinExistence type="predicted"/>